<keyword evidence="9" id="KW-1185">Reference proteome</keyword>
<organism evidence="8 9">
    <name type="scientific">Globisporangium ultimum (strain ATCC 200006 / CBS 805.95 / DAOM BR144)</name>
    <name type="common">Pythium ultimum</name>
    <dbReference type="NCBI Taxonomy" id="431595"/>
    <lineage>
        <taxon>Eukaryota</taxon>
        <taxon>Sar</taxon>
        <taxon>Stramenopiles</taxon>
        <taxon>Oomycota</taxon>
        <taxon>Peronosporomycetes</taxon>
        <taxon>Pythiales</taxon>
        <taxon>Pythiaceae</taxon>
        <taxon>Globisporangium</taxon>
    </lineage>
</organism>
<dbReference type="GO" id="GO:0008017">
    <property type="term" value="F:microtubule binding"/>
    <property type="evidence" value="ECO:0007669"/>
    <property type="project" value="InterPro"/>
</dbReference>
<dbReference type="SMART" id="SM00129">
    <property type="entry name" value="KISc"/>
    <property type="match status" value="1"/>
</dbReference>
<dbReference type="InterPro" id="IPR027640">
    <property type="entry name" value="Kinesin-like_fam"/>
</dbReference>
<evidence type="ECO:0000256" key="4">
    <source>
        <dbReference type="RuleBase" id="RU000394"/>
    </source>
</evidence>
<dbReference type="Gene3D" id="3.40.850.10">
    <property type="entry name" value="Kinesin motor domain"/>
    <property type="match status" value="1"/>
</dbReference>
<dbReference type="Proteomes" id="UP000019132">
    <property type="component" value="Unassembled WGS sequence"/>
</dbReference>
<dbReference type="GO" id="GO:0005874">
    <property type="term" value="C:microtubule"/>
    <property type="evidence" value="ECO:0007669"/>
    <property type="project" value="UniProtKB-KW"/>
</dbReference>
<dbReference type="EnsemblProtists" id="PYU1_T013612">
    <property type="protein sequence ID" value="PYU1_T013612"/>
    <property type="gene ID" value="PYU1_G013583"/>
</dbReference>
<dbReference type="SUPFAM" id="SSF52540">
    <property type="entry name" value="P-loop containing nucleoside triphosphate hydrolases"/>
    <property type="match status" value="1"/>
</dbReference>
<dbReference type="InterPro" id="IPR019821">
    <property type="entry name" value="Kinesin_motor_CS"/>
</dbReference>
<dbReference type="InterPro" id="IPR027417">
    <property type="entry name" value="P-loop_NTPase"/>
</dbReference>
<dbReference type="InterPro" id="IPR001752">
    <property type="entry name" value="Kinesin_motor_dom"/>
</dbReference>
<dbReference type="GO" id="GO:0007018">
    <property type="term" value="P:microtubule-based movement"/>
    <property type="evidence" value="ECO:0007669"/>
    <property type="project" value="InterPro"/>
</dbReference>
<sequence>MTCWILMSNETHVWMQKKQSGSSSSEGGSNQKNWKDASSVLNASYTSGESFSPAMSMEFLGRDLEDEERALRAKSDKERAFLYKKRYIDTYGLLVAMTRRVKNLEIARTDSKTEVELLRSKVHTQKRIIETISQNEIMSIPGGDRQEKRIQSLCREVGVLVQQLGERDTIISHLHDERDESVRAMNEIKLSHAACARDSTTAMETSLRDDAEYAALKQDFEVQTREKKALEEHVSAMTSKVDAMVRQQKLLQDKLNSTNAKLADAQQLYATSESQREALSNGLQQTEKQLSVLHAQWEQEKAELLASASHDEKKTAALAADRDHLRNEISALKNLLKVSSEKETKSASIIESQRKTASEQQQYIAQLESELCALRAQLVSLGDREKQFASVESELAESNRELVRRASQISNLEYDLEEKERELQDAEANFREKTVFMETRLFQAEIVRRRLHNKVMELKGNIRVFCRVRPVLRREMSSAGSEEIFSFPDYNGERRQIELTASTKSHISYGQNGGRDAVKKYNFDFDLVFNSSCSQEEVFLEVSALVQSALDGYNVCIFAYGQTGSGKTYTMQGREDSAGFATMEPSSHMGIVGRAITHIFATVADLRSSGWEFTVSLEMIEIYNETLRDLLAPVGSAEKVDLRLDAEGKPAIANSCIHTVINDLDAWQLLQKAMSKRSTKATNMNDRSSRSHCVITFRMNGVNSLTGDCRLGVVHLVDLAGSERLKSSGSGNDRELLKEAQAINKSLSSLGNVICALAKKSAHVPFRDSKLTHFLSPSLGGDSKTLMICNLSPLQQHRDETLNSLRFAKTVNSCEIAYPSISSRA</sequence>
<dbReference type="EMBL" id="GL376597">
    <property type="status" value="NOT_ANNOTATED_CDS"/>
    <property type="molecule type" value="Genomic_DNA"/>
</dbReference>
<dbReference type="OMA" id="AQWVQEK"/>
<feature type="region of interest" description="Disordered" evidence="6">
    <location>
        <begin position="15"/>
        <end position="34"/>
    </location>
</feature>
<evidence type="ECO:0000256" key="6">
    <source>
        <dbReference type="SAM" id="MobiDB-lite"/>
    </source>
</evidence>
<feature type="compositionally biased region" description="Low complexity" evidence="6">
    <location>
        <begin position="16"/>
        <end position="32"/>
    </location>
</feature>
<dbReference type="eggNOG" id="KOG0239">
    <property type="taxonomic scope" value="Eukaryota"/>
</dbReference>
<dbReference type="GO" id="GO:0003777">
    <property type="term" value="F:microtubule motor activity"/>
    <property type="evidence" value="ECO:0007669"/>
    <property type="project" value="InterPro"/>
</dbReference>
<reference evidence="9" key="1">
    <citation type="journal article" date="2010" name="Genome Biol.">
        <title>Genome sequence of the necrotrophic plant pathogen Pythium ultimum reveals original pathogenicity mechanisms and effector repertoire.</title>
        <authorList>
            <person name="Levesque C.A."/>
            <person name="Brouwer H."/>
            <person name="Cano L."/>
            <person name="Hamilton J.P."/>
            <person name="Holt C."/>
            <person name="Huitema E."/>
            <person name="Raffaele S."/>
            <person name="Robideau G.P."/>
            <person name="Thines M."/>
            <person name="Win J."/>
            <person name="Zerillo M.M."/>
            <person name="Beakes G.W."/>
            <person name="Boore J.L."/>
            <person name="Busam D."/>
            <person name="Dumas B."/>
            <person name="Ferriera S."/>
            <person name="Fuerstenberg S.I."/>
            <person name="Gachon C.M."/>
            <person name="Gaulin E."/>
            <person name="Govers F."/>
            <person name="Grenville-Briggs L."/>
            <person name="Horner N."/>
            <person name="Hostetler J."/>
            <person name="Jiang R.H."/>
            <person name="Johnson J."/>
            <person name="Krajaejun T."/>
            <person name="Lin H."/>
            <person name="Meijer H.J."/>
            <person name="Moore B."/>
            <person name="Morris P."/>
            <person name="Phuntmart V."/>
            <person name="Puiu D."/>
            <person name="Shetty J."/>
            <person name="Stajich J.E."/>
            <person name="Tripathy S."/>
            <person name="Wawra S."/>
            <person name="van West P."/>
            <person name="Whitty B.R."/>
            <person name="Coutinho P.M."/>
            <person name="Henrissat B."/>
            <person name="Martin F."/>
            <person name="Thomas P.D."/>
            <person name="Tyler B.M."/>
            <person name="De Vries R.P."/>
            <person name="Kamoun S."/>
            <person name="Yandell M."/>
            <person name="Tisserat N."/>
            <person name="Buell C.R."/>
        </authorList>
    </citation>
    <scope>NUCLEOTIDE SEQUENCE</scope>
    <source>
        <strain evidence="9">DAOM:BR144</strain>
    </source>
</reference>
<dbReference type="HOGENOM" id="CLU_001485_12_2_1"/>
<feature type="coiled-coil region" evidence="5">
    <location>
        <begin position="213"/>
        <end position="370"/>
    </location>
</feature>
<dbReference type="PANTHER" id="PTHR47972">
    <property type="entry name" value="KINESIN-LIKE PROTEIN KLP-3"/>
    <property type="match status" value="1"/>
</dbReference>
<dbReference type="PRINTS" id="PR00380">
    <property type="entry name" value="KINESINHEAVY"/>
</dbReference>
<feature type="coiled-coil region" evidence="5">
    <location>
        <begin position="409"/>
        <end position="436"/>
    </location>
</feature>
<dbReference type="AlphaFoldDB" id="K3X8R3"/>
<dbReference type="STRING" id="431595.K3X8R3"/>
<dbReference type="PROSITE" id="PS00411">
    <property type="entry name" value="KINESIN_MOTOR_1"/>
    <property type="match status" value="1"/>
</dbReference>
<reference evidence="9" key="2">
    <citation type="submission" date="2010-04" db="EMBL/GenBank/DDBJ databases">
        <authorList>
            <person name="Buell R."/>
            <person name="Hamilton J."/>
            <person name="Hostetler J."/>
        </authorList>
    </citation>
    <scope>NUCLEOTIDE SEQUENCE [LARGE SCALE GENOMIC DNA]</scope>
    <source>
        <strain evidence="9">DAOM:BR144</strain>
    </source>
</reference>
<proteinExistence type="inferred from homology"/>
<evidence type="ECO:0000256" key="5">
    <source>
        <dbReference type="SAM" id="Coils"/>
    </source>
</evidence>
<keyword evidence="4" id="KW-0493">Microtubule</keyword>
<keyword evidence="3 4" id="KW-0505">Motor protein</keyword>
<keyword evidence="2 3" id="KW-0067">ATP-binding</keyword>
<accession>K3X8R3</accession>
<evidence type="ECO:0000256" key="3">
    <source>
        <dbReference type="PROSITE-ProRule" id="PRU00283"/>
    </source>
</evidence>
<comment type="similarity">
    <text evidence="3 4">Belongs to the TRAFAC class myosin-kinesin ATPase superfamily. Kinesin family.</text>
</comment>
<feature type="binding site" evidence="3">
    <location>
        <begin position="561"/>
        <end position="568"/>
    </location>
    <ligand>
        <name>ATP</name>
        <dbReference type="ChEBI" id="CHEBI:30616"/>
    </ligand>
</feature>
<dbReference type="VEuPathDB" id="FungiDB:PYU1_G013583"/>
<dbReference type="Pfam" id="PF00225">
    <property type="entry name" value="Kinesin"/>
    <property type="match status" value="1"/>
</dbReference>
<protein>
    <recommendedName>
        <fullName evidence="4">Kinesin-like protein</fullName>
    </recommendedName>
</protein>
<keyword evidence="5" id="KW-0175">Coiled coil</keyword>
<evidence type="ECO:0000259" key="7">
    <source>
        <dbReference type="PROSITE" id="PS50067"/>
    </source>
</evidence>
<dbReference type="GO" id="GO:0005524">
    <property type="term" value="F:ATP binding"/>
    <property type="evidence" value="ECO:0007669"/>
    <property type="project" value="UniProtKB-UniRule"/>
</dbReference>
<dbReference type="PROSITE" id="PS50067">
    <property type="entry name" value="KINESIN_MOTOR_2"/>
    <property type="match status" value="1"/>
</dbReference>
<feature type="domain" description="Kinesin motor" evidence="7">
    <location>
        <begin position="461"/>
        <end position="814"/>
    </location>
</feature>
<evidence type="ECO:0000256" key="2">
    <source>
        <dbReference type="ARBA" id="ARBA00022840"/>
    </source>
</evidence>
<evidence type="ECO:0000313" key="8">
    <source>
        <dbReference type="EnsemblProtists" id="PYU1_T013612"/>
    </source>
</evidence>
<evidence type="ECO:0000313" key="9">
    <source>
        <dbReference type="Proteomes" id="UP000019132"/>
    </source>
</evidence>
<dbReference type="InterPro" id="IPR036961">
    <property type="entry name" value="Kinesin_motor_dom_sf"/>
</dbReference>
<keyword evidence="1 3" id="KW-0547">Nucleotide-binding</keyword>
<name>K3X8R3_GLOUD</name>
<evidence type="ECO:0000256" key="1">
    <source>
        <dbReference type="ARBA" id="ARBA00022741"/>
    </source>
</evidence>
<reference evidence="8" key="3">
    <citation type="submission" date="2015-02" db="UniProtKB">
        <authorList>
            <consortium name="EnsemblProtists"/>
        </authorList>
    </citation>
    <scope>IDENTIFICATION</scope>
    <source>
        <strain evidence="8">DAOM BR144</strain>
    </source>
</reference>
<dbReference type="InParanoid" id="K3X8R3"/>